<dbReference type="InterPro" id="IPR018181">
    <property type="entry name" value="Heat_shock_70_CS"/>
</dbReference>
<dbReference type="Pfam" id="PF00012">
    <property type="entry name" value="HSP70"/>
    <property type="match status" value="3"/>
</dbReference>
<dbReference type="InterPro" id="IPR043129">
    <property type="entry name" value="ATPase_NBD"/>
</dbReference>
<dbReference type="FunFam" id="3.90.640.10:FF:000003">
    <property type="entry name" value="Molecular chaperone DnaK"/>
    <property type="match status" value="1"/>
</dbReference>
<evidence type="ECO:0000256" key="2">
    <source>
        <dbReference type="ARBA" id="ARBA00022553"/>
    </source>
</evidence>
<evidence type="ECO:0000313" key="9">
    <source>
        <dbReference type="Proteomes" id="UP000309174"/>
    </source>
</evidence>
<accession>A0A5C4IYF8</accession>
<keyword evidence="9" id="KW-1185">Reference proteome</keyword>
<dbReference type="InterPro" id="IPR029047">
    <property type="entry name" value="HSP70_peptide-bd_sf"/>
</dbReference>
<dbReference type="PROSITE" id="PS00297">
    <property type="entry name" value="HSP70_1"/>
    <property type="match status" value="1"/>
</dbReference>
<comment type="caution">
    <text evidence="8">The sequence shown here is derived from an EMBL/GenBank/DDBJ whole genome shotgun (WGS) entry which is preliminary data.</text>
</comment>
<dbReference type="PROSITE" id="PS00329">
    <property type="entry name" value="HSP70_2"/>
    <property type="match status" value="1"/>
</dbReference>
<keyword evidence="3 7" id="KW-0547">Nucleotide-binding</keyword>
<evidence type="ECO:0000256" key="1">
    <source>
        <dbReference type="ARBA" id="ARBA00007381"/>
    </source>
</evidence>
<dbReference type="FunFam" id="3.30.420.40:FF:000071">
    <property type="entry name" value="Molecular chaperone DnaK"/>
    <property type="match status" value="1"/>
</dbReference>
<dbReference type="SUPFAM" id="SSF53067">
    <property type="entry name" value="Actin-like ATPase domain"/>
    <property type="match status" value="2"/>
</dbReference>
<sequence>MATYGIDLGTTYSCIAHVDDTGRPVIAKNAIGQETTPSAVYFETPDNVVVGQDAKGSAKLFPDQVVQLIKRQMGQQFELEFHGTSHTPESISALVLRELARAAAEETGEEVRDVVITVPAYFGVAEREATRNAGEIAGLNVLNLIPEPVAAALHYETLSAEGSATILVYDLGGGTFDTTVIRLEGDDVRVVCTDGDHRLGGADWDDRIADHLLESFLSENPDSSAAESEDFLQELAIAAEDLKKGLSSAVSRRYNMRFDGGTARVELTREAFEGMTEDLLGRTFEITRRTIDAAAERGVDRFDDVLLVGGSSRMPAVAAGLRERFGFEPKLHDPDLAVAKGAARFALIEAVKVRLPGEGEGAEPVSPAEAEQAVQDAADQLGLEPEKVRMLAGRRVSTVVPRAFGVKTVSFADDGGEVFAVSHVLRANTVLPAAPEAERFATAYEDQTAIEVEIWEQAGAVESAEPADNAKIGEGIITDLPRLRKGSPIDISFAMDELGTLRVHAVELQTGKDLHIEVRIQGLDESQVDLAKRAVARYAVSE</sequence>
<dbReference type="Gene3D" id="2.60.34.10">
    <property type="entry name" value="Substrate Binding Domain Of DNAk, Chain A, domain 1"/>
    <property type="match status" value="1"/>
</dbReference>
<dbReference type="EMBL" id="VCKW01000468">
    <property type="protein sequence ID" value="TMQ85293.1"/>
    <property type="molecule type" value="Genomic_DNA"/>
</dbReference>
<dbReference type="InterPro" id="IPR013126">
    <property type="entry name" value="Hsp_70_fam"/>
</dbReference>
<dbReference type="PROSITE" id="PS01036">
    <property type="entry name" value="HSP70_3"/>
    <property type="match status" value="1"/>
</dbReference>
<dbReference type="AlphaFoldDB" id="A0A5C4IYF8"/>
<name>A0A5C4IYF8_9ACTN</name>
<evidence type="ECO:0000256" key="7">
    <source>
        <dbReference type="RuleBase" id="RU003322"/>
    </source>
</evidence>
<evidence type="ECO:0000313" key="8">
    <source>
        <dbReference type="EMBL" id="TMQ85293.1"/>
    </source>
</evidence>
<dbReference type="Gene3D" id="3.30.420.40">
    <property type="match status" value="2"/>
</dbReference>
<reference evidence="8 9" key="1">
    <citation type="submission" date="2019-05" db="EMBL/GenBank/DDBJ databases">
        <title>Draft genome sequence of Actinomadura sp. 14C53.</title>
        <authorList>
            <person name="Saricaoglu S."/>
            <person name="Isik K."/>
        </authorList>
    </citation>
    <scope>NUCLEOTIDE SEQUENCE [LARGE SCALE GENOMIC DNA]</scope>
    <source>
        <strain evidence="8 9">14C53</strain>
    </source>
</reference>
<keyword evidence="5" id="KW-0346">Stress response</keyword>
<dbReference type="PRINTS" id="PR00301">
    <property type="entry name" value="HEATSHOCK70"/>
</dbReference>
<dbReference type="OrthoDB" id="9766019at2"/>
<evidence type="ECO:0000256" key="3">
    <source>
        <dbReference type="ARBA" id="ARBA00022741"/>
    </source>
</evidence>
<evidence type="ECO:0000256" key="4">
    <source>
        <dbReference type="ARBA" id="ARBA00022840"/>
    </source>
</evidence>
<dbReference type="PANTHER" id="PTHR19375">
    <property type="entry name" value="HEAT SHOCK PROTEIN 70KDA"/>
    <property type="match status" value="1"/>
</dbReference>
<proteinExistence type="inferred from homology"/>
<dbReference type="Gene3D" id="3.90.640.10">
    <property type="entry name" value="Actin, Chain A, domain 4"/>
    <property type="match status" value="1"/>
</dbReference>
<organism evidence="8 9">
    <name type="scientific">Actinomadura soli</name>
    <dbReference type="NCBI Taxonomy" id="2508997"/>
    <lineage>
        <taxon>Bacteria</taxon>
        <taxon>Bacillati</taxon>
        <taxon>Actinomycetota</taxon>
        <taxon>Actinomycetes</taxon>
        <taxon>Streptosporangiales</taxon>
        <taxon>Thermomonosporaceae</taxon>
        <taxon>Actinomadura</taxon>
    </lineage>
</organism>
<comment type="similarity">
    <text evidence="1 7">Belongs to the heat shock protein 70 family.</text>
</comment>
<protein>
    <submittedName>
        <fullName evidence="8">Hsp70 family protein</fullName>
    </submittedName>
</protein>
<dbReference type="GO" id="GO:0005524">
    <property type="term" value="F:ATP binding"/>
    <property type="evidence" value="ECO:0007669"/>
    <property type="project" value="UniProtKB-KW"/>
</dbReference>
<dbReference type="SUPFAM" id="SSF100920">
    <property type="entry name" value="Heat shock protein 70kD (HSP70), peptide-binding domain"/>
    <property type="match status" value="1"/>
</dbReference>
<keyword evidence="6" id="KW-0143">Chaperone</keyword>
<evidence type="ECO:0000256" key="5">
    <source>
        <dbReference type="ARBA" id="ARBA00023016"/>
    </source>
</evidence>
<dbReference type="Proteomes" id="UP000309174">
    <property type="component" value="Unassembled WGS sequence"/>
</dbReference>
<gene>
    <name evidence="8" type="ORF">ETD83_40710</name>
</gene>
<evidence type="ECO:0000256" key="6">
    <source>
        <dbReference type="ARBA" id="ARBA00023186"/>
    </source>
</evidence>
<dbReference type="GO" id="GO:0140662">
    <property type="term" value="F:ATP-dependent protein folding chaperone"/>
    <property type="evidence" value="ECO:0007669"/>
    <property type="project" value="InterPro"/>
</dbReference>
<keyword evidence="2" id="KW-0597">Phosphoprotein</keyword>
<keyword evidence="4 7" id="KW-0067">ATP-binding</keyword>
<dbReference type="CDD" id="cd24029">
    <property type="entry name" value="ASKHA_NBD_HSP70_DnaK_HscA_HscC"/>
    <property type="match status" value="1"/>
</dbReference>